<dbReference type="Gene3D" id="3.30.420.10">
    <property type="entry name" value="Ribonuclease H-like superfamily/Ribonuclease H"/>
    <property type="match status" value="1"/>
</dbReference>
<evidence type="ECO:0000256" key="5">
    <source>
        <dbReference type="SAM" id="MobiDB-lite"/>
    </source>
</evidence>
<reference evidence="7" key="1">
    <citation type="journal article" date="2019" name="Sci. Rep.">
        <title>Draft genome of Tanacetum cinerariifolium, the natural source of mosquito coil.</title>
        <authorList>
            <person name="Yamashiro T."/>
            <person name="Shiraishi A."/>
            <person name="Satake H."/>
            <person name="Nakayama K."/>
        </authorList>
    </citation>
    <scope>NUCLEOTIDE SEQUENCE</scope>
</reference>
<feature type="region of interest" description="Disordered" evidence="5">
    <location>
        <begin position="1758"/>
        <end position="1840"/>
    </location>
</feature>
<feature type="compositionally biased region" description="Polar residues" evidence="5">
    <location>
        <begin position="1764"/>
        <end position="1793"/>
    </location>
</feature>
<feature type="domain" description="Integrase catalytic" evidence="6">
    <location>
        <begin position="549"/>
        <end position="715"/>
    </location>
</feature>
<gene>
    <name evidence="7" type="ORF">Tci_051346</name>
</gene>
<keyword evidence="2" id="KW-0479">Metal-binding</keyword>
<dbReference type="Pfam" id="PF22936">
    <property type="entry name" value="Pol_BBD"/>
    <property type="match status" value="1"/>
</dbReference>
<keyword evidence="4" id="KW-0378">Hydrolase</keyword>
<keyword evidence="3" id="KW-0064">Aspartyl protease</keyword>
<evidence type="ECO:0000256" key="2">
    <source>
        <dbReference type="ARBA" id="ARBA00022723"/>
    </source>
</evidence>
<dbReference type="GO" id="GO:0006508">
    <property type="term" value="P:proteolysis"/>
    <property type="evidence" value="ECO:0007669"/>
    <property type="project" value="UniProtKB-KW"/>
</dbReference>
<evidence type="ECO:0000256" key="3">
    <source>
        <dbReference type="ARBA" id="ARBA00022750"/>
    </source>
</evidence>
<feature type="region of interest" description="Disordered" evidence="5">
    <location>
        <begin position="1437"/>
        <end position="1462"/>
    </location>
</feature>
<dbReference type="PANTHER" id="PTHR42648">
    <property type="entry name" value="TRANSPOSASE, PUTATIVE-RELATED"/>
    <property type="match status" value="1"/>
</dbReference>
<comment type="caution">
    <text evidence="7">The sequence shown here is derived from an EMBL/GenBank/DDBJ whole genome shotgun (WGS) entry which is preliminary data.</text>
</comment>
<dbReference type="InterPro" id="IPR013103">
    <property type="entry name" value="RVT_2"/>
</dbReference>
<feature type="compositionally biased region" description="Low complexity" evidence="5">
    <location>
        <begin position="129"/>
        <end position="141"/>
    </location>
</feature>
<evidence type="ECO:0000259" key="6">
    <source>
        <dbReference type="PROSITE" id="PS50994"/>
    </source>
</evidence>
<dbReference type="InterPro" id="IPR012337">
    <property type="entry name" value="RNaseH-like_sf"/>
</dbReference>
<dbReference type="SUPFAM" id="SSF53098">
    <property type="entry name" value="Ribonuclease H-like"/>
    <property type="match status" value="1"/>
</dbReference>
<dbReference type="Pfam" id="PF00665">
    <property type="entry name" value="rve"/>
    <property type="match status" value="1"/>
</dbReference>
<dbReference type="InterPro" id="IPR036397">
    <property type="entry name" value="RNaseH_sf"/>
</dbReference>
<proteinExistence type="predicted"/>
<evidence type="ECO:0000256" key="4">
    <source>
        <dbReference type="ARBA" id="ARBA00022801"/>
    </source>
</evidence>
<dbReference type="GO" id="GO:0046872">
    <property type="term" value="F:metal ion binding"/>
    <property type="evidence" value="ECO:0007669"/>
    <property type="project" value="UniProtKB-KW"/>
</dbReference>
<dbReference type="PROSITE" id="PS50994">
    <property type="entry name" value="INTEGRASE"/>
    <property type="match status" value="1"/>
</dbReference>
<dbReference type="InterPro" id="IPR039537">
    <property type="entry name" value="Retrotran_Ty1/copia-like"/>
</dbReference>
<feature type="compositionally biased region" description="Polar residues" evidence="5">
    <location>
        <begin position="1182"/>
        <end position="1192"/>
    </location>
</feature>
<dbReference type="InterPro" id="IPR043502">
    <property type="entry name" value="DNA/RNA_pol_sf"/>
</dbReference>
<dbReference type="Pfam" id="PF13976">
    <property type="entry name" value="gag_pre-integrs"/>
    <property type="match status" value="1"/>
</dbReference>
<sequence length="1840" mass="208667">MVLMALPNEHLMTFNQYKNAKSLFAAIEIRFGGNEVTKKTPRTLLKQMYKNFSALSIESLESIFNRLQKIRNKHDLNTMSINDLYNNFKIVEQEVKGTTSSNSSSQNMDFVSSPSTNSTNEVHTTYGVSTASTQSSTASTQKSGKKVTINGSDTAGFDKSKVECYNCHKMGHFEREYRGPRNHDSRNRYQDSSRRTVHVEEIPPKAMVSINEVGFDWSYMAEDEVPTNMALMAFLDSKNDLSYSGLEEFEQYQLESYGPKSSEIESKNVSKDIPNELKKIVIPTIAKVKFVRPKQQEKPVRKLVKPKAVITARPSPAVVNAVRENQVNVVRPQHVGFGDLPNLMGNLQKVQKDQRCVNSRCSRHMTRNMSYLSNFKEFNRGYVTFGGGANGGRITNKGTIKTDNLDFEDVYFVKELKFNFFSVSQMCDRKNKFLFIDTECLVLSLNFKSPDESQILLRVPKKNNMYSVDMKNIVPKKSLTCLVAKATLDESMLWHRRLGYIKFKNINKLVKDNLVRGLPLKHFNNDQPCVACLKGKQHKASCKSKIQNSISQPLFMLHMDLFGPTFVSTLMHKKYGLVVTDDYSRYTWVFFLATKDETTCILKKFITEIENLVDKKVQVIRCDNKTEFKNIVMNDFCAMKGIKREFSVARTPYQNSVAKRRNRTLIEAARIMLADSKLPTIFWAEALNTACYVQNRALVVKSHNKNPYELFRGRIPALSFMRPFGCHVTILNTLDHLSKFDGKADEGAGPEWLFDIDMLTKSMNYVPVIVGTNSNDFEGTKDSIGADDPKMPDLEAIATYDDSEEEDDFTILESSIHVDVKSAFLYGRIKEEVYMFQPLGFEDPDHHDKVYKVVKALYGLHQAPRAWYETLAKYLLGNEFYRGKIDQTLFIKRQKGDILLVLVYVDDIIFGSTKKKLCTEFERLMKDKFQMSSMGELSFFLGLQVKQKEDGIYISHDKYVAEVLRKFNFSDVKPASTPVDMEKTLVKDADADNVDMHLYRSMIDNFRYLKGKPKLGLWYPRDSPFELVAYTDSDYAGASLDRKSTTGGCQILGSKLISWQCKKQTVVATSVTKAEYVAAASCYGQILWIQNQMLDYGYNFMHTIIYFWQTATASILDNGEMEITATIDGKVKVVIEESVRRHLKLEDSDGISTFPTTEIFEQRALMGERSTVPVESHHTPTGAPSISQQHFSPTLRIPIRQETEVPRPSSPPHTNVVDEAASTGVDVRHGGAATTVTSLDAGQGQDLEDPSKQGRKIDEIDQDLNISLIQQDAVIQGSTAEPVSTAGAAVTTASVDVSPASPTRRVSTADDITMAETLVYIRRSVAKDKAVRLARVEANEELTQRLQEEERNKYNEVDQAKMLVDLINQKKRYFAQLRGYSFNELKTLFETTIKTINTFVPMETEDKGRASELAAGSSQATIIDYAEGISSKRAAEAELDYEGSKRQKTNKASGSEQPDAEENELDDLVMLWSLVKERFSLTKPIDDKERTLWVELKRRVPYDQRNNPPQHSRIVYPPILDINCFHHFLVTLENLYPMDDEPIWAVDRVVAPTLGSVITIPEIANEFAIKGNIIKIFYHGLREITQEVLNATAGGIFLYKTPNQAFQLLEDKVLLKLDCAKKQKTKASLKKTIAFTDEGSSNYTNKIMARMDAITLKMDAQYKELQTYAKKTKPDINEDDIPMSREEEDNLCALFIRLVFTMITAIETRIAIIGVLTNEQSINAFVKETFMDLKTQLETIAKNLQALIQNLETKFDRLADRQSSRPSGSLLSNTQPNPKGHNKTYQPPQSYNEHINAIFTRSGKSYNPPINPNDQQKDSENPINFDSDEEEEEPTPQSKT</sequence>
<name>A0A6L2MZL0_TANCI</name>
<feature type="region of interest" description="Disordered" evidence="5">
    <location>
        <begin position="1235"/>
        <end position="1254"/>
    </location>
</feature>
<dbReference type="InterPro" id="IPR025724">
    <property type="entry name" value="GAG-pre-integrase_dom"/>
</dbReference>
<protein>
    <submittedName>
        <fullName evidence="7">Putative ribonuclease H-like domain-containing protein</fullName>
    </submittedName>
</protein>
<dbReference type="EMBL" id="BKCJ010007859">
    <property type="protein sequence ID" value="GEU79368.1"/>
    <property type="molecule type" value="Genomic_DNA"/>
</dbReference>
<dbReference type="GO" id="GO:0004190">
    <property type="term" value="F:aspartic-type endopeptidase activity"/>
    <property type="evidence" value="ECO:0007669"/>
    <property type="project" value="UniProtKB-KW"/>
</dbReference>
<feature type="compositionally biased region" description="Polar residues" evidence="5">
    <location>
        <begin position="98"/>
        <end position="128"/>
    </location>
</feature>
<dbReference type="Pfam" id="PF07727">
    <property type="entry name" value="RVT_2"/>
    <property type="match status" value="1"/>
</dbReference>
<feature type="region of interest" description="Disordered" evidence="5">
    <location>
        <begin position="1169"/>
        <end position="1193"/>
    </location>
</feature>
<dbReference type="CDD" id="cd09272">
    <property type="entry name" value="RNase_HI_RT_Ty1"/>
    <property type="match status" value="1"/>
</dbReference>
<dbReference type="InterPro" id="IPR001584">
    <property type="entry name" value="Integrase_cat-core"/>
</dbReference>
<dbReference type="GO" id="GO:0015074">
    <property type="term" value="P:DNA integration"/>
    <property type="evidence" value="ECO:0007669"/>
    <property type="project" value="InterPro"/>
</dbReference>
<evidence type="ECO:0000256" key="1">
    <source>
        <dbReference type="ARBA" id="ARBA00022670"/>
    </source>
</evidence>
<dbReference type="SUPFAM" id="SSF56672">
    <property type="entry name" value="DNA/RNA polymerases"/>
    <property type="match status" value="1"/>
</dbReference>
<feature type="region of interest" description="Disordered" evidence="5">
    <location>
        <begin position="98"/>
        <end position="152"/>
    </location>
</feature>
<evidence type="ECO:0000313" key="7">
    <source>
        <dbReference type="EMBL" id="GEU79368.1"/>
    </source>
</evidence>
<keyword evidence="1" id="KW-0645">Protease</keyword>
<dbReference type="GO" id="GO:0003676">
    <property type="term" value="F:nucleic acid binding"/>
    <property type="evidence" value="ECO:0007669"/>
    <property type="project" value="InterPro"/>
</dbReference>
<organism evidence="7">
    <name type="scientific">Tanacetum cinerariifolium</name>
    <name type="common">Dalmatian daisy</name>
    <name type="synonym">Chrysanthemum cinerariifolium</name>
    <dbReference type="NCBI Taxonomy" id="118510"/>
    <lineage>
        <taxon>Eukaryota</taxon>
        <taxon>Viridiplantae</taxon>
        <taxon>Streptophyta</taxon>
        <taxon>Embryophyta</taxon>
        <taxon>Tracheophyta</taxon>
        <taxon>Spermatophyta</taxon>
        <taxon>Magnoliopsida</taxon>
        <taxon>eudicotyledons</taxon>
        <taxon>Gunneridae</taxon>
        <taxon>Pentapetalae</taxon>
        <taxon>asterids</taxon>
        <taxon>campanulids</taxon>
        <taxon>Asterales</taxon>
        <taxon>Asteraceae</taxon>
        <taxon>Asteroideae</taxon>
        <taxon>Anthemideae</taxon>
        <taxon>Anthemidinae</taxon>
        <taxon>Tanacetum</taxon>
    </lineage>
</organism>
<accession>A0A6L2MZL0</accession>
<dbReference type="PANTHER" id="PTHR42648:SF32">
    <property type="entry name" value="RIBONUCLEASE H-LIKE DOMAIN, GAG-PRE-INTEGRASE DOMAIN PROTEIN-RELATED"/>
    <property type="match status" value="1"/>
</dbReference>
<dbReference type="InterPro" id="IPR054722">
    <property type="entry name" value="PolX-like_BBD"/>
</dbReference>